<dbReference type="SUPFAM" id="SSF55729">
    <property type="entry name" value="Acyl-CoA N-acyltransferases (Nat)"/>
    <property type="match status" value="1"/>
</dbReference>
<protein>
    <submittedName>
        <fullName evidence="2">GNAT family N-acetyltransferase</fullName>
    </submittedName>
</protein>
<dbReference type="Gene3D" id="3.40.630.30">
    <property type="match status" value="1"/>
</dbReference>
<evidence type="ECO:0000313" key="2">
    <source>
        <dbReference type="EMBL" id="MFC3670390.1"/>
    </source>
</evidence>
<dbReference type="InterPro" id="IPR038740">
    <property type="entry name" value="BioF2-like_GNAT_dom"/>
</dbReference>
<comment type="caution">
    <text evidence="2">The sequence shown here is derived from an EMBL/GenBank/DDBJ whole genome shotgun (WGS) entry which is preliminary data.</text>
</comment>
<dbReference type="EMBL" id="JBHRYE010000007">
    <property type="protein sequence ID" value="MFC3670390.1"/>
    <property type="molecule type" value="Genomic_DNA"/>
</dbReference>
<dbReference type="InterPro" id="IPR016181">
    <property type="entry name" value="Acyl_CoA_acyltransferase"/>
</dbReference>
<gene>
    <name evidence="2" type="ORF">ACFOOT_03030</name>
</gene>
<dbReference type="Proteomes" id="UP001595683">
    <property type="component" value="Unassembled WGS sequence"/>
</dbReference>
<organism evidence="2 3">
    <name type="scientific">Novosphingobium pokkalii</name>
    <dbReference type="NCBI Taxonomy" id="1770194"/>
    <lineage>
        <taxon>Bacteria</taxon>
        <taxon>Pseudomonadati</taxon>
        <taxon>Pseudomonadota</taxon>
        <taxon>Alphaproteobacteria</taxon>
        <taxon>Sphingomonadales</taxon>
        <taxon>Sphingomonadaceae</taxon>
        <taxon>Novosphingobium</taxon>
    </lineage>
</organism>
<proteinExistence type="predicted"/>
<evidence type="ECO:0000313" key="3">
    <source>
        <dbReference type="Proteomes" id="UP001595683"/>
    </source>
</evidence>
<keyword evidence="3" id="KW-1185">Reference proteome</keyword>
<evidence type="ECO:0000259" key="1">
    <source>
        <dbReference type="Pfam" id="PF13480"/>
    </source>
</evidence>
<accession>A0ABV7UZZ6</accession>
<feature type="domain" description="BioF2-like acetyltransferase" evidence="1">
    <location>
        <begin position="154"/>
        <end position="285"/>
    </location>
</feature>
<reference evidence="3" key="1">
    <citation type="journal article" date="2019" name="Int. J. Syst. Evol. Microbiol.">
        <title>The Global Catalogue of Microorganisms (GCM) 10K type strain sequencing project: providing services to taxonomists for standard genome sequencing and annotation.</title>
        <authorList>
            <consortium name="The Broad Institute Genomics Platform"/>
            <consortium name="The Broad Institute Genome Sequencing Center for Infectious Disease"/>
            <person name="Wu L."/>
            <person name="Ma J."/>
        </authorList>
    </citation>
    <scope>NUCLEOTIDE SEQUENCE [LARGE SCALE GENOMIC DNA]</scope>
    <source>
        <strain evidence="3">KCTC 42224</strain>
    </source>
</reference>
<sequence length="333" mass="36056">MQDHPRLAALMGRGAAAGPFDRADWLALLAERHFAGQRAFLAVAEDGDGAQLALPLVATAQGLVACGNWYSFWARPVTDAPERAEALLTALARTLVRHGALDFAPLPAREAGWMARAFRAAGWIAAVEPAHVNRHLTLRGADFATWWATRPGALRATVRRKGARGDVQCRVTTQFDAADWDAYEQVYAASWKPAEGDPAFLRQFAAREGAAGALRLGLALHDGRPVAAQMWTMEAGTAFIHKLAHREDARAASPGTLLSAAMFAHVIDVDRVAAIDFGTGDDPYKADWMDQTRTRWRLSAHHPGALRKWPALARALARRAAGRTRLAPPDGDG</sequence>
<dbReference type="Pfam" id="PF13480">
    <property type="entry name" value="Acetyltransf_6"/>
    <property type="match status" value="1"/>
</dbReference>
<dbReference type="RefSeq" id="WP_229815117.1">
    <property type="nucleotide sequence ID" value="NZ_BMZP01000003.1"/>
</dbReference>
<name>A0ABV7UZZ6_9SPHN</name>